<dbReference type="InterPro" id="IPR001387">
    <property type="entry name" value="Cro/C1-type_HTH"/>
</dbReference>
<accession>A0ABD5LT40</accession>
<comment type="caution">
    <text evidence="2">The sequence shown here is derived from an EMBL/GenBank/DDBJ whole genome shotgun (WGS) entry which is preliminary data.</text>
</comment>
<reference evidence="2" key="1">
    <citation type="submission" date="2021-05" db="EMBL/GenBank/DDBJ databases">
        <title>First report of NDM-5 and VEB-6 producing Proteus mirabilis isolated from blood of a sepsis patient in Kolkata, India.</title>
        <authorList>
            <person name="Halder G."/>
            <person name="Chaudhuri B."/>
            <person name="Dutta S."/>
        </authorList>
    </citation>
    <scope>NUCLEOTIDE SEQUENCE [LARGE SCALE GENOMIC DNA]</scope>
    <source>
        <strain evidence="2">7049</strain>
    </source>
</reference>
<dbReference type="InterPro" id="IPR010982">
    <property type="entry name" value="Lambda_DNA-bd_dom_sf"/>
</dbReference>
<dbReference type="AlphaFoldDB" id="A0ABD5LT40"/>
<proteinExistence type="predicted"/>
<dbReference type="Gene3D" id="1.10.260.40">
    <property type="entry name" value="lambda repressor-like DNA-binding domains"/>
    <property type="match status" value="1"/>
</dbReference>
<organism evidence="2">
    <name type="scientific">Proteus mirabilis</name>
    <dbReference type="NCBI Taxonomy" id="584"/>
    <lineage>
        <taxon>Bacteria</taxon>
        <taxon>Pseudomonadati</taxon>
        <taxon>Pseudomonadota</taxon>
        <taxon>Gammaproteobacteria</taxon>
        <taxon>Enterobacterales</taxon>
        <taxon>Morganellaceae</taxon>
        <taxon>Proteus</taxon>
    </lineage>
</organism>
<gene>
    <name evidence="2" type="ORF">I3679_012240</name>
</gene>
<dbReference type="InterPro" id="IPR010744">
    <property type="entry name" value="Phage_CI_N"/>
</dbReference>
<feature type="domain" description="Bacteriophage CI repressor N-terminal" evidence="1">
    <location>
        <begin position="5"/>
        <end position="44"/>
    </location>
</feature>
<sequence>MELRDRINYLLKAENLKQKDLAEKLNASAQTVNNWLKRNSISRKRRNRLVIFLVIHLTGY</sequence>
<evidence type="ECO:0000313" key="2">
    <source>
        <dbReference type="EMBL" id="MEY2344528.1"/>
    </source>
</evidence>
<evidence type="ECO:0000259" key="1">
    <source>
        <dbReference type="Pfam" id="PF07022"/>
    </source>
</evidence>
<dbReference type="EMBL" id="JADQCH020000001">
    <property type="protein sequence ID" value="MEY2344528.1"/>
    <property type="molecule type" value="Genomic_DNA"/>
</dbReference>
<dbReference type="SUPFAM" id="SSF47413">
    <property type="entry name" value="lambda repressor-like DNA-binding domains"/>
    <property type="match status" value="1"/>
</dbReference>
<dbReference type="Pfam" id="PF07022">
    <property type="entry name" value="Phage_CI_repr"/>
    <property type="match status" value="1"/>
</dbReference>
<dbReference type="CDD" id="cd00093">
    <property type="entry name" value="HTH_XRE"/>
    <property type="match status" value="1"/>
</dbReference>
<name>A0ABD5LT40_PROMI</name>
<protein>
    <submittedName>
        <fullName evidence="2">Helix-turn-helix domain containing protein</fullName>
    </submittedName>
</protein>